<dbReference type="EMBL" id="SMMG02000005">
    <property type="protein sequence ID" value="KAA3475696.1"/>
    <property type="molecule type" value="Genomic_DNA"/>
</dbReference>
<sequence>MQRRLWDGQLSLASTFQYKFAILNFNEITFEINHYSGSRKFVGVSNNYSSSNIIVFTLYRGLSHQELDLWSKLICQILSGHIPDSIEKLKNLVYISLAVNRLHGPIPEFLGWAVALELLDLFVTTCPEKFQNPCKNYVTLHILMCLLINSKGRYPVPDDDEILLKAGDFDSLESHECSQLWPLRGIGLVVDHEDNIV</sequence>
<reference evidence="2" key="1">
    <citation type="journal article" date="2019" name="Plant Biotechnol. J.">
        <title>Genome sequencing of the Australian wild diploid species Gossypium australe highlights disease resistance and delayed gland morphogenesis.</title>
        <authorList>
            <person name="Cai Y."/>
            <person name="Cai X."/>
            <person name="Wang Q."/>
            <person name="Wang P."/>
            <person name="Zhang Y."/>
            <person name="Cai C."/>
            <person name="Xu Y."/>
            <person name="Wang K."/>
            <person name="Zhou Z."/>
            <person name="Wang C."/>
            <person name="Geng S."/>
            <person name="Li B."/>
            <person name="Dong Q."/>
            <person name="Hou Y."/>
            <person name="Wang H."/>
            <person name="Ai P."/>
            <person name="Liu Z."/>
            <person name="Yi F."/>
            <person name="Sun M."/>
            <person name="An G."/>
            <person name="Cheng J."/>
            <person name="Zhang Y."/>
            <person name="Shi Q."/>
            <person name="Xie Y."/>
            <person name="Shi X."/>
            <person name="Chang Y."/>
            <person name="Huang F."/>
            <person name="Chen Y."/>
            <person name="Hong S."/>
            <person name="Mi L."/>
            <person name="Sun Q."/>
            <person name="Zhang L."/>
            <person name="Zhou B."/>
            <person name="Peng R."/>
            <person name="Zhang X."/>
            <person name="Liu F."/>
        </authorList>
    </citation>
    <scope>NUCLEOTIDE SEQUENCE [LARGE SCALE GENOMIC DNA]</scope>
    <source>
        <strain evidence="2">cv. PA1801</strain>
    </source>
</reference>
<keyword evidence="1" id="KW-0808">Transferase</keyword>
<proteinExistence type="predicted"/>
<comment type="caution">
    <text evidence="1">The sequence shown here is derived from an EMBL/GenBank/DDBJ whole genome shotgun (WGS) entry which is preliminary data.</text>
</comment>
<keyword evidence="1" id="KW-0418">Kinase</keyword>
<protein>
    <submittedName>
        <fullName evidence="1">Putative LRR receptor-like serine/threonine-protein kinase isoform X1</fullName>
    </submittedName>
</protein>
<dbReference type="InterPro" id="IPR032675">
    <property type="entry name" value="LRR_dom_sf"/>
</dbReference>
<dbReference type="Gene3D" id="3.80.10.10">
    <property type="entry name" value="Ribonuclease Inhibitor"/>
    <property type="match status" value="1"/>
</dbReference>
<evidence type="ECO:0000313" key="1">
    <source>
        <dbReference type="EMBL" id="KAA3475696.1"/>
    </source>
</evidence>
<dbReference type="AlphaFoldDB" id="A0A5B6W2Y8"/>
<gene>
    <name evidence="1" type="ORF">EPI10_025846</name>
</gene>
<dbReference type="SUPFAM" id="SSF52058">
    <property type="entry name" value="L domain-like"/>
    <property type="match status" value="1"/>
</dbReference>
<accession>A0A5B6W2Y8</accession>
<evidence type="ECO:0000313" key="2">
    <source>
        <dbReference type="Proteomes" id="UP000325315"/>
    </source>
</evidence>
<keyword evidence="2" id="KW-1185">Reference proteome</keyword>
<keyword evidence="1" id="KW-0675">Receptor</keyword>
<dbReference type="Proteomes" id="UP000325315">
    <property type="component" value="Unassembled WGS sequence"/>
</dbReference>
<organism evidence="1 2">
    <name type="scientific">Gossypium australe</name>
    <dbReference type="NCBI Taxonomy" id="47621"/>
    <lineage>
        <taxon>Eukaryota</taxon>
        <taxon>Viridiplantae</taxon>
        <taxon>Streptophyta</taxon>
        <taxon>Embryophyta</taxon>
        <taxon>Tracheophyta</taxon>
        <taxon>Spermatophyta</taxon>
        <taxon>Magnoliopsida</taxon>
        <taxon>eudicotyledons</taxon>
        <taxon>Gunneridae</taxon>
        <taxon>Pentapetalae</taxon>
        <taxon>rosids</taxon>
        <taxon>malvids</taxon>
        <taxon>Malvales</taxon>
        <taxon>Malvaceae</taxon>
        <taxon>Malvoideae</taxon>
        <taxon>Gossypium</taxon>
    </lineage>
</organism>
<name>A0A5B6W2Y8_9ROSI</name>
<dbReference type="OrthoDB" id="676979at2759"/>
<dbReference type="GO" id="GO:0016301">
    <property type="term" value="F:kinase activity"/>
    <property type="evidence" value="ECO:0007669"/>
    <property type="project" value="UniProtKB-KW"/>
</dbReference>